<dbReference type="OrthoDB" id="7204076at2"/>
<comment type="pathway">
    <text evidence="1">Carbohydrate acid metabolism.</text>
</comment>
<evidence type="ECO:0000256" key="2">
    <source>
        <dbReference type="ARBA" id="ARBA00006906"/>
    </source>
</evidence>
<evidence type="ECO:0000313" key="6">
    <source>
        <dbReference type="EMBL" id="TDQ67050.1"/>
    </source>
</evidence>
<comment type="similarity">
    <text evidence="2">Belongs to the KHG/KDPG aldolase family.</text>
</comment>
<evidence type="ECO:0000256" key="1">
    <source>
        <dbReference type="ARBA" id="ARBA00004761"/>
    </source>
</evidence>
<dbReference type="RefSeq" id="WP_133571694.1">
    <property type="nucleotide sequence ID" value="NZ_SNYR01000001.1"/>
</dbReference>
<dbReference type="Pfam" id="PF01081">
    <property type="entry name" value="Aldolase"/>
    <property type="match status" value="1"/>
</dbReference>
<dbReference type="InterPro" id="IPR013785">
    <property type="entry name" value="Aldolase_TIM"/>
</dbReference>
<reference evidence="6 7" key="1">
    <citation type="submission" date="2019-03" db="EMBL/GenBank/DDBJ databases">
        <title>Genomic Encyclopedia of Type Strains, Phase III (KMG-III): the genomes of soil and plant-associated and newly described type strains.</title>
        <authorList>
            <person name="Whitman W."/>
        </authorList>
    </citation>
    <scope>NUCLEOTIDE SEQUENCE [LARGE SCALE GENOMIC DNA]</scope>
    <source>
        <strain evidence="6 7">CGMCC 1.7002</strain>
    </source>
</reference>
<name>A0A4R6VWX0_9HYPH</name>
<gene>
    <name evidence="6" type="ORF">ATL17_1057</name>
</gene>
<proteinExistence type="inferred from homology"/>
<dbReference type="CDD" id="cd00452">
    <property type="entry name" value="KDPG_aldolase"/>
    <property type="match status" value="1"/>
</dbReference>
<dbReference type="NCBIfam" id="NF006600">
    <property type="entry name" value="PRK09140.1"/>
    <property type="match status" value="1"/>
</dbReference>
<dbReference type="EMBL" id="SNYR01000001">
    <property type="protein sequence ID" value="TDQ67050.1"/>
    <property type="molecule type" value="Genomic_DNA"/>
</dbReference>
<organism evidence="6 7">
    <name type="scientific">Maritalea mobilis</name>
    <dbReference type="NCBI Taxonomy" id="483324"/>
    <lineage>
        <taxon>Bacteria</taxon>
        <taxon>Pseudomonadati</taxon>
        <taxon>Pseudomonadota</taxon>
        <taxon>Alphaproteobacteria</taxon>
        <taxon>Hyphomicrobiales</taxon>
        <taxon>Devosiaceae</taxon>
        <taxon>Maritalea</taxon>
    </lineage>
</organism>
<dbReference type="InterPro" id="IPR000887">
    <property type="entry name" value="Aldlse_KDPG_KHG"/>
</dbReference>
<protein>
    <submittedName>
        <fullName evidence="6">2-dehydro-3-deoxyphosphogalactonate aldolase</fullName>
    </submittedName>
</protein>
<keyword evidence="4" id="KW-0456">Lyase</keyword>
<sequence>MNHRQLIAILRGITPEEAVEVTAALVDAGITMIEVPLNSPRPWQSISNMRKAFDGKALIGAGTVLTEQDVDDLVSFEGQFVVSPNCDVEVIRATKRAGLQSFPGVLTPSECFAAIQAGADGLKIFPASVIGPSGVKAMKAVLPPKMPVYAVGGVDAENFDVWVQAGVDGAGIGGGLYKPGEGAKIVHTRAVALVDAYDQAFADH</sequence>
<evidence type="ECO:0000256" key="3">
    <source>
        <dbReference type="ARBA" id="ARBA00011233"/>
    </source>
</evidence>
<dbReference type="PANTHER" id="PTHR30246">
    <property type="entry name" value="2-KETO-3-DEOXY-6-PHOSPHOGLUCONATE ALDOLASE"/>
    <property type="match status" value="1"/>
</dbReference>
<dbReference type="Proteomes" id="UP000295391">
    <property type="component" value="Unassembled WGS sequence"/>
</dbReference>
<dbReference type="PANTHER" id="PTHR30246:SF1">
    <property type="entry name" value="2-DEHYDRO-3-DEOXY-6-PHOSPHOGALACTONATE ALDOLASE-RELATED"/>
    <property type="match status" value="1"/>
</dbReference>
<keyword evidence="7" id="KW-1185">Reference proteome</keyword>
<dbReference type="SUPFAM" id="SSF51569">
    <property type="entry name" value="Aldolase"/>
    <property type="match status" value="1"/>
</dbReference>
<keyword evidence="5" id="KW-0119">Carbohydrate metabolism</keyword>
<evidence type="ECO:0000256" key="5">
    <source>
        <dbReference type="ARBA" id="ARBA00023277"/>
    </source>
</evidence>
<evidence type="ECO:0000256" key="4">
    <source>
        <dbReference type="ARBA" id="ARBA00023239"/>
    </source>
</evidence>
<comment type="caution">
    <text evidence="6">The sequence shown here is derived from an EMBL/GenBank/DDBJ whole genome shotgun (WGS) entry which is preliminary data.</text>
</comment>
<dbReference type="AlphaFoldDB" id="A0A4R6VWX0"/>
<dbReference type="GO" id="GO:0016829">
    <property type="term" value="F:lyase activity"/>
    <property type="evidence" value="ECO:0007669"/>
    <property type="project" value="UniProtKB-KW"/>
</dbReference>
<evidence type="ECO:0000313" key="7">
    <source>
        <dbReference type="Proteomes" id="UP000295391"/>
    </source>
</evidence>
<comment type="subunit">
    <text evidence="3">Homotrimer.</text>
</comment>
<accession>A0A4R6VWX0</accession>
<dbReference type="Gene3D" id="3.20.20.70">
    <property type="entry name" value="Aldolase class I"/>
    <property type="match status" value="1"/>
</dbReference>